<name>A0AB40AJF6_DIOCR</name>
<dbReference type="SUPFAM" id="SSF48239">
    <property type="entry name" value="Terpenoid cyclases/Protein prenyltransferases"/>
    <property type="match status" value="1"/>
</dbReference>
<keyword evidence="6" id="KW-1185">Reference proteome</keyword>
<organism evidence="6 7">
    <name type="scientific">Dioscorea cayennensis subsp. rotundata</name>
    <name type="common">White Guinea yam</name>
    <name type="synonym">Dioscorea rotundata</name>
    <dbReference type="NCBI Taxonomy" id="55577"/>
    <lineage>
        <taxon>Eukaryota</taxon>
        <taxon>Viridiplantae</taxon>
        <taxon>Streptophyta</taxon>
        <taxon>Embryophyta</taxon>
        <taxon>Tracheophyta</taxon>
        <taxon>Spermatophyta</taxon>
        <taxon>Magnoliopsida</taxon>
        <taxon>Liliopsida</taxon>
        <taxon>Dioscoreales</taxon>
        <taxon>Dioscoreaceae</taxon>
        <taxon>Dioscorea</taxon>
    </lineage>
</organism>
<dbReference type="InterPro" id="IPR036965">
    <property type="entry name" value="Terpene_synth_N_sf"/>
</dbReference>
<dbReference type="InterPro" id="IPR044814">
    <property type="entry name" value="Terpene_cyclase_plant_C1"/>
</dbReference>
<dbReference type="Pfam" id="PF01397">
    <property type="entry name" value="Terpene_synth"/>
    <property type="match status" value="1"/>
</dbReference>
<dbReference type="InterPro" id="IPR050148">
    <property type="entry name" value="Terpene_synthase-like"/>
</dbReference>
<dbReference type="InterPro" id="IPR008930">
    <property type="entry name" value="Terpenoid_cyclase/PrenylTrfase"/>
</dbReference>
<keyword evidence="3" id="KW-0456">Lyase</keyword>
<proteinExistence type="predicted"/>
<evidence type="ECO:0000256" key="1">
    <source>
        <dbReference type="ARBA" id="ARBA00022723"/>
    </source>
</evidence>
<evidence type="ECO:0000256" key="2">
    <source>
        <dbReference type="ARBA" id="ARBA00022842"/>
    </source>
</evidence>
<evidence type="ECO:0000259" key="5">
    <source>
        <dbReference type="Pfam" id="PF03936"/>
    </source>
</evidence>
<evidence type="ECO:0000259" key="4">
    <source>
        <dbReference type="Pfam" id="PF01397"/>
    </source>
</evidence>
<dbReference type="PANTHER" id="PTHR31225:SF93">
    <property type="entry name" value="ALPHA-HUMULENE_(-)-(E)-BETA-CARYOPHYLLENE SYNTHASE"/>
    <property type="match status" value="1"/>
</dbReference>
<keyword evidence="2" id="KW-0460">Magnesium</keyword>
<dbReference type="InterPro" id="IPR034741">
    <property type="entry name" value="Terpene_cyclase-like_1_C"/>
</dbReference>
<dbReference type="GeneID" id="120250362"/>
<dbReference type="GO" id="GO:0016102">
    <property type="term" value="P:diterpenoid biosynthetic process"/>
    <property type="evidence" value="ECO:0007669"/>
    <property type="project" value="InterPro"/>
</dbReference>
<dbReference type="GO" id="GO:0000287">
    <property type="term" value="F:magnesium ion binding"/>
    <property type="evidence" value="ECO:0007669"/>
    <property type="project" value="InterPro"/>
</dbReference>
<dbReference type="Proteomes" id="UP001515500">
    <property type="component" value="Chromosome 19"/>
</dbReference>
<dbReference type="Pfam" id="PF03936">
    <property type="entry name" value="Terpene_synth_C"/>
    <property type="match status" value="1"/>
</dbReference>
<dbReference type="GO" id="GO:0010333">
    <property type="term" value="F:terpene synthase activity"/>
    <property type="evidence" value="ECO:0007669"/>
    <property type="project" value="InterPro"/>
</dbReference>
<sequence>MELVNNGPPPNVITTTTKPGFRVAKNENVDVRPLASFHPSLWGDYFITNPSLLSTHQEPEEQMKQRVQVLVKNVKILIKDARGSMIEEMQLIDALQRLGVAYHFEQEINEVLCSINNNSSSHHPYSDDDLHFVALRFRLLRQHRYYVPPDVFNQFKDEKGKFKEEVSNDLKGMLSLYEAAYLGIPGEDELDEAINFTRSHLQSLMKHQGPRLAQKIEHALETPLRRRMSRLDARLYISVYEGDTEIRNDVVLELAKLDFHILQLLHREEAKRISIWWKDVGVPTKLTFARDRIVELCFWALGVYFEPQYSRARMMLVKVIAILSLMDDVYDSYGTMPELQHVTDAIQRWDLKAADEMENCLRIAFHAIYQTMGELEDEVLKDGNLYRIDYLRREFGKMAIVYLEEAKWRDECYLPSLAEHLELSLKTSAYHVVACATFLGIGEIAGKQSFDWVTRFPQIIKDVCKISRLMDDVGGYEIDVKMGRQHVVSTIHCCMNEFGDSLEEAKARLLHLVEDAWKDINKECLHLTIPSALLVRLVNLGCVMETIYRKVDGYTESSSLKNSISLLLVKPILC</sequence>
<evidence type="ECO:0000313" key="6">
    <source>
        <dbReference type="Proteomes" id="UP001515500"/>
    </source>
</evidence>
<dbReference type="AlphaFoldDB" id="A0AB40AJF6"/>
<dbReference type="Gene3D" id="1.50.10.130">
    <property type="entry name" value="Terpene synthase, N-terminal domain"/>
    <property type="match status" value="1"/>
</dbReference>
<protein>
    <submittedName>
        <fullName evidence="7">(-)-germacrene D synthase-like</fullName>
    </submittedName>
</protein>
<dbReference type="FunFam" id="1.10.600.10:FF:000007">
    <property type="entry name" value="Isoprene synthase, chloroplastic"/>
    <property type="match status" value="1"/>
</dbReference>
<gene>
    <name evidence="7" type="primary">LOC120250362</name>
</gene>
<feature type="domain" description="Terpene synthase N-terminal" evidence="4">
    <location>
        <begin position="41"/>
        <end position="220"/>
    </location>
</feature>
<dbReference type="InterPro" id="IPR001906">
    <property type="entry name" value="Terpene_synth_N"/>
</dbReference>
<dbReference type="InterPro" id="IPR008949">
    <property type="entry name" value="Isoprenoid_synthase_dom_sf"/>
</dbReference>
<evidence type="ECO:0000256" key="3">
    <source>
        <dbReference type="ARBA" id="ARBA00023239"/>
    </source>
</evidence>
<evidence type="ECO:0000313" key="7">
    <source>
        <dbReference type="RefSeq" id="XP_039115101.1"/>
    </source>
</evidence>
<dbReference type="InterPro" id="IPR005630">
    <property type="entry name" value="Terpene_synthase_metal-bd"/>
</dbReference>
<dbReference type="RefSeq" id="XP_039115101.1">
    <property type="nucleotide sequence ID" value="XM_039259167.1"/>
</dbReference>
<keyword evidence="1" id="KW-0479">Metal-binding</keyword>
<dbReference type="SFLD" id="SFLDS00005">
    <property type="entry name" value="Isoprenoid_Synthase_Type_I"/>
    <property type="match status" value="1"/>
</dbReference>
<accession>A0AB40AJF6</accession>
<dbReference type="Gene3D" id="1.10.600.10">
    <property type="entry name" value="Farnesyl Diphosphate Synthase"/>
    <property type="match status" value="1"/>
</dbReference>
<dbReference type="SFLD" id="SFLDG01019">
    <property type="entry name" value="Terpene_Cyclase_Like_1_C_Termi"/>
    <property type="match status" value="1"/>
</dbReference>
<dbReference type="PANTHER" id="PTHR31225">
    <property type="entry name" value="OS04G0344100 PROTEIN-RELATED"/>
    <property type="match status" value="1"/>
</dbReference>
<dbReference type="FunFam" id="1.50.10.130:FF:000001">
    <property type="entry name" value="Isoprene synthase, chloroplastic"/>
    <property type="match status" value="1"/>
</dbReference>
<reference evidence="7" key="1">
    <citation type="submission" date="2025-08" db="UniProtKB">
        <authorList>
            <consortium name="RefSeq"/>
        </authorList>
    </citation>
    <scope>IDENTIFICATION</scope>
</reference>
<feature type="domain" description="Terpene synthase metal-binding" evidence="5">
    <location>
        <begin position="278"/>
        <end position="519"/>
    </location>
</feature>
<dbReference type="SUPFAM" id="SSF48576">
    <property type="entry name" value="Terpenoid synthases"/>
    <property type="match status" value="1"/>
</dbReference>
<dbReference type="CDD" id="cd00684">
    <property type="entry name" value="Terpene_cyclase_plant_C1"/>
    <property type="match status" value="1"/>
</dbReference>